<organism evidence="1 2">
    <name type="scientific">Nitrospira japonica</name>
    <dbReference type="NCBI Taxonomy" id="1325564"/>
    <lineage>
        <taxon>Bacteria</taxon>
        <taxon>Pseudomonadati</taxon>
        <taxon>Nitrospirota</taxon>
        <taxon>Nitrospiria</taxon>
        <taxon>Nitrospirales</taxon>
        <taxon>Nitrospiraceae</taxon>
        <taxon>Nitrospira</taxon>
    </lineage>
</organism>
<evidence type="ECO:0000313" key="2">
    <source>
        <dbReference type="Proteomes" id="UP000192042"/>
    </source>
</evidence>
<evidence type="ECO:0000313" key="1">
    <source>
        <dbReference type="EMBL" id="SLM48216.1"/>
    </source>
</evidence>
<name>A0A1W1I5E0_9BACT</name>
<reference evidence="1" key="1">
    <citation type="submission" date="2017-03" db="EMBL/GenBank/DDBJ databases">
        <authorList>
            <person name="Afonso C.L."/>
            <person name="Miller P.J."/>
            <person name="Scott M.A."/>
            <person name="Spackman E."/>
            <person name="Goraichik I."/>
            <person name="Dimitrov K.M."/>
            <person name="Suarez D.L."/>
            <person name="Swayne D.E."/>
        </authorList>
    </citation>
    <scope>NUCLEOTIDE SEQUENCE [LARGE SCALE GENOMIC DNA]</scope>
    <source>
        <strain evidence="1">Genome sequencing of Nitrospira japonica strain NJ11</strain>
    </source>
</reference>
<dbReference type="EMBL" id="LT828648">
    <property type="protein sequence ID" value="SLM48216.1"/>
    <property type="molecule type" value="Genomic_DNA"/>
</dbReference>
<dbReference type="KEGG" id="nja:NSJP_2044"/>
<protein>
    <submittedName>
        <fullName evidence="1">Uncharacterized protein</fullName>
    </submittedName>
</protein>
<accession>A0A1W1I5E0</accession>
<dbReference type="Proteomes" id="UP000192042">
    <property type="component" value="Chromosome I"/>
</dbReference>
<gene>
    <name evidence="1" type="ORF">NSJP_2044</name>
</gene>
<proteinExistence type="predicted"/>
<dbReference type="AlphaFoldDB" id="A0A1W1I5E0"/>
<sequence length="63" mass="7239">MLFWRRGVPRTLWTEGEESLVGKSLAVGQVTAVITGETQRIYPSALRSFELLSKRTFERVRVE</sequence>
<dbReference type="STRING" id="1325564.NSJP_2044"/>
<keyword evidence="2" id="KW-1185">Reference proteome</keyword>